<dbReference type="NCBIfam" id="NF005300">
    <property type="entry name" value="PRK06828.1"/>
    <property type="match status" value="1"/>
</dbReference>
<evidence type="ECO:0000313" key="3">
    <source>
        <dbReference type="Proteomes" id="UP001596549"/>
    </source>
</evidence>
<protein>
    <submittedName>
        <fullName evidence="2">Amidase family protein</fullName>
    </submittedName>
</protein>
<name>A0ABW2NRI7_9BACL</name>
<feature type="domain" description="Amidase" evidence="1">
    <location>
        <begin position="30"/>
        <end position="421"/>
    </location>
</feature>
<evidence type="ECO:0000313" key="2">
    <source>
        <dbReference type="EMBL" id="MFC7370659.1"/>
    </source>
</evidence>
<dbReference type="PANTHER" id="PTHR42678">
    <property type="entry name" value="AMIDASE"/>
    <property type="match status" value="1"/>
</dbReference>
<sequence>MEETKEILLEEATIDHIQSLFGEGKLSSKELTMYYLKRIAELDKNGPHINAVIEINPDALFIAEAMDKERKEGKVRSAWHGIPVLLKDNVNTDDAMHTSAGSLAMVGNYAAKDAHAAAILRKSGAVILGKTNLTEWANFMALHMPNGYSSRGGQVQNPYGSQFDVSGSSSGSAAAVSANFCMAAVGTETSGSIVCPASSNSIVGIKPTVGLVSRQGIIPISSSQDTAGPMARTVKDAALLLEILAGVDQADPATWKQPESIELTSGIETASLVGLRIGISEDYFFKPLNDSQKKLFERTLNVLELDGATIVKLREISPLENEDWDYNVLLHEFKSGINAYLSKNNARLSSLKEIIEFNNNQAESALLHGQELLLASEKTSGTLTEPAYLNARLNDLNKSQNLGIDKSMAEYSLDAIVYPTNVWYGIPAKAGYPSISVPAGFEENGTPFGISFCAEAFSEKKLVRIAYAFEQATHHRKAPKL</sequence>
<organism evidence="2 3">
    <name type="scientific">Fictibacillus iocasae</name>
    <dbReference type="NCBI Taxonomy" id="2715437"/>
    <lineage>
        <taxon>Bacteria</taxon>
        <taxon>Bacillati</taxon>
        <taxon>Bacillota</taxon>
        <taxon>Bacilli</taxon>
        <taxon>Bacillales</taxon>
        <taxon>Fictibacillaceae</taxon>
        <taxon>Fictibacillus</taxon>
    </lineage>
</organism>
<dbReference type="PANTHER" id="PTHR42678:SF34">
    <property type="entry name" value="OS04G0183300 PROTEIN"/>
    <property type="match status" value="1"/>
</dbReference>
<dbReference type="SUPFAM" id="SSF75304">
    <property type="entry name" value="Amidase signature (AS) enzymes"/>
    <property type="match status" value="1"/>
</dbReference>
<reference evidence="3" key="1">
    <citation type="journal article" date="2019" name="Int. J. Syst. Evol. Microbiol.">
        <title>The Global Catalogue of Microorganisms (GCM) 10K type strain sequencing project: providing services to taxonomists for standard genome sequencing and annotation.</title>
        <authorList>
            <consortium name="The Broad Institute Genomics Platform"/>
            <consortium name="The Broad Institute Genome Sequencing Center for Infectious Disease"/>
            <person name="Wu L."/>
            <person name="Ma J."/>
        </authorList>
    </citation>
    <scope>NUCLEOTIDE SEQUENCE [LARGE SCALE GENOMIC DNA]</scope>
    <source>
        <strain evidence="3">NBRC 106396</strain>
    </source>
</reference>
<dbReference type="RefSeq" id="WP_379746365.1">
    <property type="nucleotide sequence ID" value="NZ_JBHTCP010000004.1"/>
</dbReference>
<gene>
    <name evidence="2" type="ORF">ACFQPF_03105</name>
</gene>
<dbReference type="Pfam" id="PF01425">
    <property type="entry name" value="Amidase"/>
    <property type="match status" value="1"/>
</dbReference>
<proteinExistence type="predicted"/>
<dbReference type="Proteomes" id="UP001596549">
    <property type="component" value="Unassembled WGS sequence"/>
</dbReference>
<comment type="caution">
    <text evidence="2">The sequence shown here is derived from an EMBL/GenBank/DDBJ whole genome shotgun (WGS) entry which is preliminary data.</text>
</comment>
<evidence type="ECO:0000259" key="1">
    <source>
        <dbReference type="Pfam" id="PF01425"/>
    </source>
</evidence>
<keyword evidence="3" id="KW-1185">Reference proteome</keyword>
<dbReference type="InterPro" id="IPR023631">
    <property type="entry name" value="Amidase_dom"/>
</dbReference>
<dbReference type="EMBL" id="JBHTCP010000004">
    <property type="protein sequence ID" value="MFC7370659.1"/>
    <property type="molecule type" value="Genomic_DNA"/>
</dbReference>
<dbReference type="InterPro" id="IPR036928">
    <property type="entry name" value="AS_sf"/>
</dbReference>
<dbReference type="Gene3D" id="3.90.1300.10">
    <property type="entry name" value="Amidase signature (AS) domain"/>
    <property type="match status" value="1"/>
</dbReference>
<accession>A0ABW2NRI7</accession>